<protein>
    <submittedName>
        <fullName evidence="1">Uncharacterized protein</fullName>
    </submittedName>
</protein>
<reference evidence="1 2" key="1">
    <citation type="journal article" date="2013" name="Genome Announc.">
        <title>Whole-Genome Shotgun Assembly and Analysis of the Genome of Streptomyces mobaraensis DSM 40847, a Strain for Industrial Production of Microbial Transglutaminase.</title>
        <authorList>
            <person name="Yang H."/>
            <person name="He T."/>
            <person name="Wu W."/>
            <person name="Zhu W."/>
            <person name="Lu B."/>
            <person name="Sun W."/>
        </authorList>
    </citation>
    <scope>NUCLEOTIDE SEQUENCE [LARGE SCALE GENOMIC DNA]</scope>
    <source>
        <strain evidence="1 2">DSM 40847</strain>
    </source>
</reference>
<evidence type="ECO:0000313" key="1">
    <source>
        <dbReference type="EMBL" id="EMF02322.1"/>
    </source>
</evidence>
<dbReference type="PATRIC" id="fig|1223523.3.peg.494"/>
<dbReference type="EMBL" id="AORZ01000003">
    <property type="protein sequence ID" value="EMF02322.1"/>
    <property type="molecule type" value="Genomic_DNA"/>
</dbReference>
<dbReference type="RefSeq" id="WP_004938808.1">
    <property type="nucleotide sequence ID" value="NZ_AORZ01000003.1"/>
</dbReference>
<dbReference type="STRING" id="1223523.H340_02439"/>
<organism evidence="1 2">
    <name type="scientific">Streptomyces mobaraensis (strain ATCC 29032 / DSM 40847 / JCM 4168 / NBRC 13819 / NCIMB 11159 / IPCR 16-22)</name>
    <dbReference type="NCBI Taxonomy" id="1223523"/>
    <lineage>
        <taxon>Bacteria</taxon>
        <taxon>Bacillati</taxon>
        <taxon>Actinomycetota</taxon>
        <taxon>Actinomycetes</taxon>
        <taxon>Kitasatosporales</taxon>
        <taxon>Streptomycetaceae</taxon>
        <taxon>Streptomyces</taxon>
    </lineage>
</organism>
<dbReference type="Proteomes" id="UP000011740">
    <property type="component" value="Unassembled WGS sequence"/>
</dbReference>
<dbReference type="eggNOG" id="ENOG503246S">
    <property type="taxonomic scope" value="Bacteria"/>
</dbReference>
<gene>
    <name evidence="1" type="ORF">H340_02439</name>
</gene>
<dbReference type="AlphaFoldDB" id="M3CE19"/>
<name>M3CE19_STRM1</name>
<accession>M3CE19</accession>
<proteinExistence type="predicted"/>
<sequence length="116" mass="11443">MRSLRGRRGLGNAVLAGASALALLTATAGSTQAASGIYTYVTPSGQTVRGQDPPSDTCLALTGGAVKFANDTTDTAFLYASGSCGGQWGELVGVGATWDAPTGAQAMGVRFGSAPG</sequence>
<evidence type="ECO:0000313" key="2">
    <source>
        <dbReference type="Proteomes" id="UP000011740"/>
    </source>
</evidence>
<comment type="caution">
    <text evidence="1">The sequence shown here is derived from an EMBL/GenBank/DDBJ whole genome shotgun (WGS) entry which is preliminary data.</text>
</comment>